<dbReference type="AlphaFoldDB" id="A0A158L0T9"/>
<evidence type="ECO:0000313" key="3">
    <source>
        <dbReference type="Proteomes" id="UP000055019"/>
    </source>
</evidence>
<keyword evidence="3" id="KW-1185">Reference proteome</keyword>
<dbReference type="Pfam" id="PF14384">
    <property type="entry name" value="BrnA_antitoxin"/>
    <property type="match status" value="1"/>
</dbReference>
<protein>
    <recommendedName>
        <fullName evidence="4">BrnA antitoxin of type II toxin-antitoxin system</fullName>
    </recommendedName>
</protein>
<comment type="caution">
    <text evidence="2">The sequence shown here is derived from an EMBL/GenBank/DDBJ whole genome shotgun (WGS) entry which is preliminary data.</text>
</comment>
<dbReference type="InterPro" id="IPR025528">
    <property type="entry name" value="BrnA_antitoxin"/>
</dbReference>
<proteinExistence type="predicted"/>
<evidence type="ECO:0008006" key="4">
    <source>
        <dbReference type="Google" id="ProtNLM"/>
    </source>
</evidence>
<gene>
    <name evidence="2" type="ORF">AWB74_07711</name>
</gene>
<evidence type="ECO:0000256" key="1">
    <source>
        <dbReference type="SAM" id="MobiDB-lite"/>
    </source>
</evidence>
<dbReference type="RefSeq" id="WP_061151848.1">
    <property type="nucleotide sequence ID" value="NZ_FCOM02000073.1"/>
</dbReference>
<organism evidence="2 3">
    <name type="scientific">Caballeronia arvi</name>
    <dbReference type="NCBI Taxonomy" id="1777135"/>
    <lineage>
        <taxon>Bacteria</taxon>
        <taxon>Pseudomonadati</taxon>
        <taxon>Pseudomonadota</taxon>
        <taxon>Betaproteobacteria</taxon>
        <taxon>Burkholderiales</taxon>
        <taxon>Burkholderiaceae</taxon>
        <taxon>Caballeronia</taxon>
    </lineage>
</organism>
<dbReference type="Proteomes" id="UP000055019">
    <property type="component" value="Unassembled WGS sequence"/>
</dbReference>
<name>A0A158L0T9_9BURK</name>
<accession>A0A158L0T9</accession>
<dbReference type="EMBL" id="FCOM02000073">
    <property type="protein sequence ID" value="SAL86460.1"/>
    <property type="molecule type" value="Genomic_DNA"/>
</dbReference>
<feature type="region of interest" description="Disordered" evidence="1">
    <location>
        <begin position="1"/>
        <end position="29"/>
    </location>
</feature>
<evidence type="ECO:0000313" key="2">
    <source>
        <dbReference type="EMBL" id="SAL86460.1"/>
    </source>
</evidence>
<sequence>MTKKHEIYMPTEEEDAEINRGIAADPDTFVPSDEQFARMKRRGGRPRSESPKVSLTVRYDADIIEAFKASGDGWQTRMNDALRDWLKDHQPA</sequence>
<reference evidence="2" key="1">
    <citation type="submission" date="2016-01" db="EMBL/GenBank/DDBJ databases">
        <authorList>
            <person name="Peeters C."/>
        </authorList>
    </citation>
    <scope>NUCLEOTIDE SEQUENCE [LARGE SCALE GENOMIC DNA]</scope>
    <source>
        <strain evidence="2">LMG 29317</strain>
    </source>
</reference>